<evidence type="ECO:0000313" key="1">
    <source>
        <dbReference type="EMBL" id="KAI5355527.1"/>
    </source>
</evidence>
<comment type="caution">
    <text evidence="1">The sequence shown here is derived from an EMBL/GenBank/DDBJ whole genome shotgun (WGS) entry which is preliminary data.</text>
</comment>
<gene>
    <name evidence="1" type="ORF">L3X38_008422</name>
</gene>
<name>A0AAD4ZWI3_PRUDU</name>
<proteinExistence type="predicted"/>
<dbReference type="AlphaFoldDB" id="A0AAD4ZWI3"/>
<sequence length="95" mass="11162">MLLLGALHWGHSGPSLPFYYNIEAEKYRRLQERYFRFVLLKPSPFLCFLPKNPPQRRQTKNQLLCFFSALFSSSSVPSFNPNPFPQIHRSFKGLN</sequence>
<protein>
    <submittedName>
        <fullName evidence="1">Uncharacterized protein</fullName>
    </submittedName>
</protein>
<keyword evidence="2" id="KW-1185">Reference proteome</keyword>
<reference evidence="1 2" key="1">
    <citation type="journal article" date="2022" name="G3 (Bethesda)">
        <title>Whole-genome sequence and methylome profiling of the almond [Prunus dulcis (Mill.) D.A. Webb] cultivar 'Nonpareil'.</title>
        <authorList>
            <person name="D'Amico-Willman K.M."/>
            <person name="Ouma W.Z."/>
            <person name="Meulia T."/>
            <person name="Sideli G.M."/>
            <person name="Gradziel T.M."/>
            <person name="Fresnedo-Ramirez J."/>
        </authorList>
    </citation>
    <scope>NUCLEOTIDE SEQUENCE [LARGE SCALE GENOMIC DNA]</scope>
    <source>
        <strain evidence="1">Clone GOH B32 T37-40</strain>
    </source>
</reference>
<evidence type="ECO:0000313" key="2">
    <source>
        <dbReference type="Proteomes" id="UP001054821"/>
    </source>
</evidence>
<dbReference type="EMBL" id="JAJFAZ020000001">
    <property type="protein sequence ID" value="KAI5355527.1"/>
    <property type="molecule type" value="Genomic_DNA"/>
</dbReference>
<organism evidence="1 2">
    <name type="scientific">Prunus dulcis</name>
    <name type="common">Almond</name>
    <name type="synonym">Amygdalus dulcis</name>
    <dbReference type="NCBI Taxonomy" id="3755"/>
    <lineage>
        <taxon>Eukaryota</taxon>
        <taxon>Viridiplantae</taxon>
        <taxon>Streptophyta</taxon>
        <taxon>Embryophyta</taxon>
        <taxon>Tracheophyta</taxon>
        <taxon>Spermatophyta</taxon>
        <taxon>Magnoliopsida</taxon>
        <taxon>eudicotyledons</taxon>
        <taxon>Gunneridae</taxon>
        <taxon>Pentapetalae</taxon>
        <taxon>rosids</taxon>
        <taxon>fabids</taxon>
        <taxon>Rosales</taxon>
        <taxon>Rosaceae</taxon>
        <taxon>Amygdaloideae</taxon>
        <taxon>Amygdaleae</taxon>
        <taxon>Prunus</taxon>
    </lineage>
</organism>
<accession>A0AAD4ZWI3</accession>
<dbReference type="Proteomes" id="UP001054821">
    <property type="component" value="Chromosome 1"/>
</dbReference>